<dbReference type="GO" id="GO:0016757">
    <property type="term" value="F:glycosyltransferase activity"/>
    <property type="evidence" value="ECO:0007669"/>
    <property type="project" value="TreeGrafter"/>
</dbReference>
<dbReference type="AlphaFoldDB" id="Q6BH77"/>
<keyword evidence="2" id="KW-0732">Signal</keyword>
<evidence type="ECO:0000313" key="5">
    <source>
        <dbReference type="Proteomes" id="UP000000599"/>
    </source>
</evidence>
<dbReference type="CAZy" id="GH16">
    <property type="family name" value="Glycoside Hydrolase Family 16"/>
</dbReference>
<dbReference type="CDD" id="cd02183">
    <property type="entry name" value="GH16_fungal_CRH1_transglycosylase"/>
    <property type="match status" value="1"/>
</dbReference>
<evidence type="ECO:0000259" key="3">
    <source>
        <dbReference type="PROSITE" id="PS51762"/>
    </source>
</evidence>
<dbReference type="OrthoDB" id="4781at2759"/>
<dbReference type="STRING" id="284592.Q6BH77"/>
<name>Q6BH77_DEBHA</name>
<dbReference type="InParanoid" id="Q6BH77"/>
<reference evidence="4 5" key="1">
    <citation type="journal article" date="2004" name="Nature">
        <title>Genome evolution in yeasts.</title>
        <authorList>
            <consortium name="Genolevures"/>
            <person name="Dujon B."/>
            <person name="Sherman D."/>
            <person name="Fischer G."/>
            <person name="Durrens P."/>
            <person name="Casaregola S."/>
            <person name="Lafontaine I."/>
            <person name="de Montigny J."/>
            <person name="Marck C."/>
            <person name="Neuveglise C."/>
            <person name="Talla E."/>
            <person name="Goffard N."/>
            <person name="Frangeul L."/>
            <person name="Aigle M."/>
            <person name="Anthouard V."/>
            <person name="Babour A."/>
            <person name="Barbe V."/>
            <person name="Barnay S."/>
            <person name="Blanchin S."/>
            <person name="Beckerich J.M."/>
            <person name="Beyne E."/>
            <person name="Bleykasten C."/>
            <person name="Boisrame A."/>
            <person name="Boyer J."/>
            <person name="Cattolico L."/>
            <person name="Confanioleri F."/>
            <person name="de Daruvar A."/>
            <person name="Despons L."/>
            <person name="Fabre E."/>
            <person name="Fairhead C."/>
            <person name="Ferry-Dumazet H."/>
            <person name="Groppi A."/>
            <person name="Hantraye F."/>
            <person name="Hennequin C."/>
            <person name="Jauniaux N."/>
            <person name="Joyet P."/>
            <person name="Kachouri R."/>
            <person name="Kerrest A."/>
            <person name="Koszul R."/>
            <person name="Lemaire M."/>
            <person name="Lesur I."/>
            <person name="Ma L."/>
            <person name="Muller H."/>
            <person name="Nicaud J.M."/>
            <person name="Nikolski M."/>
            <person name="Oztas S."/>
            <person name="Ozier-Kalogeropoulos O."/>
            <person name="Pellenz S."/>
            <person name="Potier S."/>
            <person name="Richard G.F."/>
            <person name="Straub M.L."/>
            <person name="Suleau A."/>
            <person name="Swennene D."/>
            <person name="Tekaia F."/>
            <person name="Wesolowski-Louvel M."/>
            <person name="Westhof E."/>
            <person name="Wirth B."/>
            <person name="Zeniou-Meyer M."/>
            <person name="Zivanovic I."/>
            <person name="Bolotin-Fukuhara M."/>
            <person name="Thierry A."/>
            <person name="Bouchier C."/>
            <person name="Caudron B."/>
            <person name="Scarpelli C."/>
            <person name="Gaillardin C."/>
            <person name="Weissenbach J."/>
            <person name="Wincker P."/>
            <person name="Souciet J.L."/>
        </authorList>
    </citation>
    <scope>NUCLEOTIDE SEQUENCE [LARGE SCALE GENOMIC DNA]</scope>
    <source>
        <strain evidence="5">ATCC 36239 / CBS 767 / BCRC 21394 / JCM 1990 / NBRC 0083 / IGC 2968</strain>
    </source>
</reference>
<feature type="chain" id="PRO_5004272079" evidence="2">
    <location>
        <begin position="22"/>
        <end position="378"/>
    </location>
</feature>
<dbReference type="InterPro" id="IPR050546">
    <property type="entry name" value="Glycosyl_Hydrlase_16"/>
</dbReference>
<dbReference type="Gene3D" id="2.60.120.200">
    <property type="match status" value="1"/>
</dbReference>
<dbReference type="InterPro" id="IPR013320">
    <property type="entry name" value="ConA-like_dom_sf"/>
</dbReference>
<dbReference type="PANTHER" id="PTHR10963">
    <property type="entry name" value="GLYCOSYL HYDROLASE-RELATED"/>
    <property type="match status" value="1"/>
</dbReference>
<dbReference type="GeneID" id="2905393"/>
<dbReference type="HOGENOM" id="CLU_027506_3_0_1"/>
<feature type="compositionally biased region" description="Basic and acidic residues" evidence="1">
    <location>
        <begin position="294"/>
        <end position="313"/>
    </location>
</feature>
<dbReference type="RefSeq" id="XP_462444.2">
    <property type="nucleotide sequence ID" value="XM_462444.1"/>
</dbReference>
<organism evidence="4 5">
    <name type="scientific">Debaryomyces hansenii (strain ATCC 36239 / CBS 767 / BCRC 21394 / JCM 1990 / NBRC 0083 / IGC 2968)</name>
    <name type="common">Yeast</name>
    <name type="synonym">Torulaspora hansenii</name>
    <dbReference type="NCBI Taxonomy" id="284592"/>
    <lineage>
        <taxon>Eukaryota</taxon>
        <taxon>Fungi</taxon>
        <taxon>Dikarya</taxon>
        <taxon>Ascomycota</taxon>
        <taxon>Saccharomycotina</taxon>
        <taxon>Pichiomycetes</taxon>
        <taxon>Debaryomycetaceae</taxon>
        <taxon>Debaryomyces</taxon>
    </lineage>
</organism>
<dbReference type="PANTHER" id="PTHR10963:SF68">
    <property type="entry name" value="GLYCOSIDASE CRH1-RELATED"/>
    <property type="match status" value="1"/>
</dbReference>
<dbReference type="PROSITE" id="PS51762">
    <property type="entry name" value="GH16_2"/>
    <property type="match status" value="1"/>
</dbReference>
<dbReference type="KEGG" id="dha:DEHA2G20746g"/>
<dbReference type="GO" id="GO:0031505">
    <property type="term" value="P:fungal-type cell wall organization"/>
    <property type="evidence" value="ECO:0007669"/>
    <property type="project" value="TreeGrafter"/>
</dbReference>
<dbReference type="InterPro" id="IPR000757">
    <property type="entry name" value="Beta-glucanase-like"/>
</dbReference>
<feature type="region of interest" description="Disordered" evidence="1">
    <location>
        <begin position="294"/>
        <end position="342"/>
    </location>
</feature>
<sequence>MNFKITAIILSILGRCLLIGANDFELLEACTSLDDPNCVAEAQGIHKPTQQFLAGGQENLQVSSDPPIVQYYDSGLKFSVRKRFDNPSISSTFEVLYGRAEVELKASHGSGIISSFYLQSKNLDEIDVAETFGSNPYAFQTNFFIKGNTSTHDRGGYHEMDVPPMDEFHKYGIEWTEDKIVWSLDGEVIRVVTNDHPQGFPHAPMYIKFSLWAGGDELNEPGTIDWSGGRTNYEELPYTMYIKNLHVVDYSTGFQHRYGDSLEDWITNDNSDNKWASRNRFEITENAFRDFDSSVRSKNDKDSKYERTPKEKTTPSVGKPKIVSSEKYQQATPSDTKIEETNQNNTIAATSIGVSNRNRWIIMLEAVAAELLVLLLVL</sequence>
<evidence type="ECO:0000256" key="2">
    <source>
        <dbReference type="SAM" id="SignalP"/>
    </source>
</evidence>
<dbReference type="eggNOG" id="ENOG502QQ71">
    <property type="taxonomic scope" value="Eukaryota"/>
</dbReference>
<dbReference type="GO" id="GO:0009277">
    <property type="term" value="C:fungal-type cell wall"/>
    <property type="evidence" value="ECO:0007669"/>
    <property type="project" value="TreeGrafter"/>
</dbReference>
<gene>
    <name evidence="4" type="ordered locus">DEHA2G20746g</name>
</gene>
<feature type="domain" description="GH16" evidence="3">
    <location>
        <begin position="40"/>
        <end position="235"/>
    </location>
</feature>
<dbReference type="Proteomes" id="UP000000599">
    <property type="component" value="Chromosome G"/>
</dbReference>
<dbReference type="SUPFAM" id="SSF49899">
    <property type="entry name" value="Concanavalin A-like lectins/glucanases"/>
    <property type="match status" value="1"/>
</dbReference>
<feature type="signal peptide" evidence="2">
    <location>
        <begin position="1"/>
        <end position="21"/>
    </location>
</feature>
<dbReference type="Pfam" id="PF00722">
    <property type="entry name" value="Glyco_hydro_16"/>
    <property type="match status" value="1"/>
</dbReference>
<dbReference type="GO" id="GO:0005975">
    <property type="term" value="P:carbohydrate metabolic process"/>
    <property type="evidence" value="ECO:0007669"/>
    <property type="project" value="InterPro"/>
</dbReference>
<keyword evidence="5" id="KW-1185">Reference proteome</keyword>
<dbReference type="EMBL" id="CR382139">
    <property type="protein sequence ID" value="CAG90954.2"/>
    <property type="molecule type" value="Genomic_DNA"/>
</dbReference>
<dbReference type="GO" id="GO:0004553">
    <property type="term" value="F:hydrolase activity, hydrolyzing O-glycosyl compounds"/>
    <property type="evidence" value="ECO:0007669"/>
    <property type="project" value="InterPro"/>
</dbReference>
<proteinExistence type="predicted"/>
<protein>
    <submittedName>
        <fullName evidence="4">DEHA2G20746p</fullName>
    </submittedName>
</protein>
<evidence type="ECO:0000256" key="1">
    <source>
        <dbReference type="SAM" id="MobiDB-lite"/>
    </source>
</evidence>
<feature type="compositionally biased region" description="Polar residues" evidence="1">
    <location>
        <begin position="326"/>
        <end position="342"/>
    </location>
</feature>
<accession>Q6BH77</accession>
<evidence type="ECO:0000313" key="4">
    <source>
        <dbReference type="EMBL" id="CAG90954.2"/>
    </source>
</evidence>
<dbReference type="VEuPathDB" id="FungiDB:DEHA2G20746g"/>